<dbReference type="GO" id="GO:0008664">
    <property type="term" value="F:RNA 2',3'-cyclic 3'-phosphodiesterase activity"/>
    <property type="evidence" value="ECO:0007669"/>
    <property type="project" value="UniProtKB-EC"/>
</dbReference>
<gene>
    <name evidence="3" type="primary">thpR</name>
    <name evidence="3" type="ORF">FG383_10705</name>
</gene>
<dbReference type="SUPFAM" id="SSF55144">
    <property type="entry name" value="LigT-like"/>
    <property type="match status" value="1"/>
</dbReference>
<dbReference type="InterPro" id="IPR004175">
    <property type="entry name" value="RNA_CPDase"/>
</dbReference>
<evidence type="ECO:0000256" key="1">
    <source>
        <dbReference type="ARBA" id="ARBA00022801"/>
    </source>
</evidence>
<dbReference type="Gene3D" id="3.90.1140.10">
    <property type="entry name" value="Cyclic phosphodiesterase"/>
    <property type="match status" value="1"/>
</dbReference>
<comment type="caution">
    <text evidence="3">The sequence shown here is derived from an EMBL/GenBank/DDBJ whole genome shotgun (WGS) entry which is preliminary data.</text>
</comment>
<reference evidence="3 4" key="1">
    <citation type="submission" date="2019-05" db="EMBL/GenBank/DDBJ databases">
        <title>Psychrobacillus vulpis sp. nov., a new species isolated from feces of a red fox that inhabits in The Tablas de Daimiel Natural Park, Albacete, Spain.</title>
        <authorList>
            <person name="Rodriguez M."/>
            <person name="Reina J.C."/>
            <person name="Bejar V."/>
            <person name="Llamas I."/>
        </authorList>
    </citation>
    <scope>NUCLEOTIDE SEQUENCE [LARGE SCALE GENOMIC DNA]</scope>
    <source>
        <strain evidence="3 4">NHI-2</strain>
    </source>
</reference>
<accession>A0A544TB09</accession>
<feature type="active site" description="Proton acceptor" evidence="2">
    <location>
        <position position="126"/>
    </location>
</feature>
<dbReference type="InterPro" id="IPR009097">
    <property type="entry name" value="Cyclic_Pdiesterase"/>
</dbReference>
<comment type="function">
    <text evidence="2">Hydrolyzes RNA 2',3'-cyclic phosphodiester to an RNA 2'-phosphomonoester.</text>
</comment>
<keyword evidence="4" id="KW-1185">Reference proteome</keyword>
<protein>
    <recommendedName>
        <fullName evidence="2">RNA 2',3'-cyclic phosphodiesterase</fullName>
        <shortName evidence="2">RNA 2',3'-CPDase</shortName>
        <ecNumber evidence="2">3.1.4.58</ecNumber>
    </recommendedName>
</protein>
<feature type="short sequence motif" description="HXTX 1" evidence="2">
    <location>
        <begin position="42"/>
        <end position="45"/>
    </location>
</feature>
<proteinExistence type="inferred from homology"/>
<dbReference type="HAMAP" id="MF_01940">
    <property type="entry name" value="RNA_CPDase"/>
    <property type="match status" value="1"/>
</dbReference>
<dbReference type="GO" id="GO:0004113">
    <property type="term" value="F:2',3'-cyclic-nucleotide 3'-phosphodiesterase activity"/>
    <property type="evidence" value="ECO:0007669"/>
    <property type="project" value="InterPro"/>
</dbReference>
<dbReference type="EMBL" id="VDGG01000019">
    <property type="protein sequence ID" value="TQR14644.1"/>
    <property type="molecule type" value="Genomic_DNA"/>
</dbReference>
<evidence type="ECO:0000256" key="2">
    <source>
        <dbReference type="HAMAP-Rule" id="MF_01940"/>
    </source>
</evidence>
<sequence length="180" mass="20901">MKQHYFIGIKVPDPIAKGIVKERENTNVHETHKILPAAQDLHITLFYLGHVEQTILTSIMQCLRDIQWETFELTTSGLSHFGNEQTPRVVYTALENSNPLYFLQHEIVQQLSKVMEITNTKDFHAHITIAKKWAAANDLHTKDFQLPKMSFDVSHFSVFQINNDQIPRYEAIDSIQCRRL</sequence>
<dbReference type="PANTHER" id="PTHR35561">
    <property type="entry name" value="RNA 2',3'-CYCLIC PHOSPHODIESTERASE"/>
    <property type="match status" value="1"/>
</dbReference>
<evidence type="ECO:0000313" key="4">
    <source>
        <dbReference type="Proteomes" id="UP000318937"/>
    </source>
</evidence>
<feature type="active site" description="Proton donor" evidence="2">
    <location>
        <position position="42"/>
    </location>
</feature>
<organism evidence="3 4">
    <name type="scientific">Psychrobacillus soli</name>
    <dbReference type="NCBI Taxonomy" id="1543965"/>
    <lineage>
        <taxon>Bacteria</taxon>
        <taxon>Bacillati</taxon>
        <taxon>Bacillota</taxon>
        <taxon>Bacilli</taxon>
        <taxon>Bacillales</taxon>
        <taxon>Bacillaceae</taxon>
        <taxon>Psychrobacillus</taxon>
    </lineage>
</organism>
<dbReference type="Proteomes" id="UP000318937">
    <property type="component" value="Unassembled WGS sequence"/>
</dbReference>
<keyword evidence="1 2" id="KW-0378">Hydrolase</keyword>
<dbReference type="RefSeq" id="WP_142607401.1">
    <property type="nucleotide sequence ID" value="NZ_VDGG01000019.1"/>
</dbReference>
<dbReference type="OrthoDB" id="9789350at2"/>
<name>A0A544TB09_9BACI</name>
<dbReference type="PANTHER" id="PTHR35561:SF1">
    <property type="entry name" value="RNA 2',3'-CYCLIC PHOSPHODIESTERASE"/>
    <property type="match status" value="1"/>
</dbReference>
<comment type="similarity">
    <text evidence="2">Belongs to the 2H phosphoesterase superfamily. ThpR family.</text>
</comment>
<evidence type="ECO:0000313" key="3">
    <source>
        <dbReference type="EMBL" id="TQR14644.1"/>
    </source>
</evidence>
<dbReference type="NCBIfam" id="TIGR02258">
    <property type="entry name" value="2_5_ligase"/>
    <property type="match status" value="1"/>
</dbReference>
<feature type="short sequence motif" description="HXTX 2" evidence="2">
    <location>
        <begin position="126"/>
        <end position="129"/>
    </location>
</feature>
<dbReference type="AlphaFoldDB" id="A0A544TB09"/>
<comment type="catalytic activity">
    <reaction evidence="2">
        <text>a 3'-end 2',3'-cyclophospho-ribonucleotide-RNA + H2O = a 3'-end 2'-phospho-ribonucleotide-RNA + H(+)</text>
        <dbReference type="Rhea" id="RHEA:11828"/>
        <dbReference type="Rhea" id="RHEA-COMP:10464"/>
        <dbReference type="Rhea" id="RHEA-COMP:17353"/>
        <dbReference type="ChEBI" id="CHEBI:15377"/>
        <dbReference type="ChEBI" id="CHEBI:15378"/>
        <dbReference type="ChEBI" id="CHEBI:83064"/>
        <dbReference type="ChEBI" id="CHEBI:173113"/>
        <dbReference type="EC" id="3.1.4.58"/>
    </reaction>
</comment>
<dbReference type="EC" id="3.1.4.58" evidence="2"/>
<dbReference type="Pfam" id="PF13563">
    <property type="entry name" value="2_5_RNA_ligase2"/>
    <property type="match status" value="1"/>
</dbReference>